<name>A0AAD7MIU2_9AGAR</name>
<gene>
    <name evidence="1" type="ORF">DFH07DRAFT_331805</name>
</gene>
<dbReference type="EMBL" id="JARJLG010000302">
    <property type="protein sequence ID" value="KAJ7718680.1"/>
    <property type="molecule type" value="Genomic_DNA"/>
</dbReference>
<dbReference type="Proteomes" id="UP001215280">
    <property type="component" value="Unassembled WGS sequence"/>
</dbReference>
<keyword evidence="2" id="KW-1185">Reference proteome</keyword>
<dbReference type="AlphaFoldDB" id="A0AAD7MIU2"/>
<protein>
    <submittedName>
        <fullName evidence="1">Uncharacterized protein</fullName>
    </submittedName>
</protein>
<evidence type="ECO:0000313" key="1">
    <source>
        <dbReference type="EMBL" id="KAJ7718680.1"/>
    </source>
</evidence>
<sequence>MTTTVQSVGPWSRIPPEIAHEIAGHNADDVPTLCAMSLVSKSTRSLAIIHLFSFIHFSCAEDFPRWLDMLGRTPTLGTIVRRVKFTEPDEYWLRHRRGLSSATPLIKSAVQPIIPVFPNAEFVEWHAFHRQTTLAMATAHMALFPNVTTVHLKDTSYHDSAHLINFLGACGGLKTLCLSCVIQGESGSDSEESELASHHINDKPTPLDLTGLENLTVIECGDEERDCVACLIAASPPSGLKSLTFGDPDEPCSLHSMESLLRLGTQSLVELTIPTALETDDDQGLMEMFSRLPVFPLLNTLTIWLGPDPQDKHILNALQGAPNLTTLIFRILLDDDEDYVSEDFDTILGEALWSSPESMKAVLTRKFPLCRRFAVHFCVLGDSHLHFQPGLRGKMERRLTDRLEEIGVGMSEYLEVEWLDNEFNPVTYNKTDGKPPWKANDREFDDEEWDGFRRPNVVLPTSDAQRLVEFIQNAQGEVPDNIIQIATDLQNQN</sequence>
<evidence type="ECO:0000313" key="2">
    <source>
        <dbReference type="Proteomes" id="UP001215280"/>
    </source>
</evidence>
<reference evidence="1" key="1">
    <citation type="submission" date="2023-03" db="EMBL/GenBank/DDBJ databases">
        <title>Massive genome expansion in bonnet fungi (Mycena s.s.) driven by repeated elements and novel gene families across ecological guilds.</title>
        <authorList>
            <consortium name="Lawrence Berkeley National Laboratory"/>
            <person name="Harder C.B."/>
            <person name="Miyauchi S."/>
            <person name="Viragh M."/>
            <person name="Kuo A."/>
            <person name="Thoen E."/>
            <person name="Andreopoulos B."/>
            <person name="Lu D."/>
            <person name="Skrede I."/>
            <person name="Drula E."/>
            <person name="Henrissat B."/>
            <person name="Morin E."/>
            <person name="Kohler A."/>
            <person name="Barry K."/>
            <person name="LaButti K."/>
            <person name="Morin E."/>
            <person name="Salamov A."/>
            <person name="Lipzen A."/>
            <person name="Mereny Z."/>
            <person name="Hegedus B."/>
            <person name="Baldrian P."/>
            <person name="Stursova M."/>
            <person name="Weitz H."/>
            <person name="Taylor A."/>
            <person name="Grigoriev I.V."/>
            <person name="Nagy L.G."/>
            <person name="Martin F."/>
            <person name="Kauserud H."/>
        </authorList>
    </citation>
    <scope>NUCLEOTIDE SEQUENCE</scope>
    <source>
        <strain evidence="1">CBHHK188m</strain>
    </source>
</reference>
<proteinExistence type="predicted"/>
<accession>A0AAD7MIU2</accession>
<dbReference type="InterPro" id="IPR032675">
    <property type="entry name" value="LRR_dom_sf"/>
</dbReference>
<organism evidence="1 2">
    <name type="scientific">Mycena maculata</name>
    <dbReference type="NCBI Taxonomy" id="230809"/>
    <lineage>
        <taxon>Eukaryota</taxon>
        <taxon>Fungi</taxon>
        <taxon>Dikarya</taxon>
        <taxon>Basidiomycota</taxon>
        <taxon>Agaricomycotina</taxon>
        <taxon>Agaricomycetes</taxon>
        <taxon>Agaricomycetidae</taxon>
        <taxon>Agaricales</taxon>
        <taxon>Marasmiineae</taxon>
        <taxon>Mycenaceae</taxon>
        <taxon>Mycena</taxon>
    </lineage>
</organism>
<comment type="caution">
    <text evidence="1">The sequence shown here is derived from an EMBL/GenBank/DDBJ whole genome shotgun (WGS) entry which is preliminary data.</text>
</comment>
<dbReference type="Gene3D" id="3.80.10.10">
    <property type="entry name" value="Ribonuclease Inhibitor"/>
    <property type="match status" value="1"/>
</dbReference>